<gene>
    <name evidence="3" type="ORF">ACHHYP_16255</name>
</gene>
<feature type="domain" description="Fungal lipase-type" evidence="2">
    <location>
        <begin position="525"/>
        <end position="623"/>
    </location>
</feature>
<name>A0A1V9ZE55_ACHHY</name>
<dbReference type="OrthoDB" id="58570at2759"/>
<dbReference type="Gene3D" id="3.40.50.1820">
    <property type="entry name" value="alpha/beta hydrolase"/>
    <property type="match status" value="1"/>
</dbReference>
<reference evidence="3 4" key="1">
    <citation type="journal article" date="2014" name="Genome Biol. Evol.">
        <title>The secreted proteins of Achlya hypogyna and Thraustotheca clavata identify the ancestral oomycete secretome and reveal gene acquisitions by horizontal gene transfer.</title>
        <authorList>
            <person name="Misner I."/>
            <person name="Blouin N."/>
            <person name="Leonard G."/>
            <person name="Richards T.A."/>
            <person name="Lane C.E."/>
        </authorList>
    </citation>
    <scope>NUCLEOTIDE SEQUENCE [LARGE SCALE GENOMIC DNA]</scope>
    <source>
        <strain evidence="3 4">ATCC 48635</strain>
    </source>
</reference>
<organism evidence="3 4">
    <name type="scientific">Achlya hypogyna</name>
    <name type="common">Oomycete</name>
    <name type="synonym">Protoachlya hypogyna</name>
    <dbReference type="NCBI Taxonomy" id="1202772"/>
    <lineage>
        <taxon>Eukaryota</taxon>
        <taxon>Sar</taxon>
        <taxon>Stramenopiles</taxon>
        <taxon>Oomycota</taxon>
        <taxon>Saprolegniomycetes</taxon>
        <taxon>Saprolegniales</taxon>
        <taxon>Achlyaceae</taxon>
        <taxon>Achlya</taxon>
    </lineage>
</organism>
<accession>A0A1V9ZE55</accession>
<protein>
    <recommendedName>
        <fullName evidence="2">Fungal lipase-type domain-containing protein</fullName>
    </recommendedName>
</protein>
<feature type="transmembrane region" description="Helical" evidence="1">
    <location>
        <begin position="57"/>
        <end position="88"/>
    </location>
</feature>
<dbReference type="InterPro" id="IPR051218">
    <property type="entry name" value="Sec_MonoDiacylglyc_Lipase"/>
</dbReference>
<dbReference type="GO" id="GO:0006629">
    <property type="term" value="P:lipid metabolic process"/>
    <property type="evidence" value="ECO:0007669"/>
    <property type="project" value="InterPro"/>
</dbReference>
<feature type="transmembrane region" description="Helical" evidence="1">
    <location>
        <begin position="390"/>
        <end position="416"/>
    </location>
</feature>
<feature type="transmembrane region" description="Helical" evidence="1">
    <location>
        <begin position="339"/>
        <end position="359"/>
    </location>
</feature>
<keyword evidence="1" id="KW-0472">Membrane</keyword>
<evidence type="ECO:0000256" key="1">
    <source>
        <dbReference type="SAM" id="Phobius"/>
    </source>
</evidence>
<dbReference type="EMBL" id="JNBR01000149">
    <property type="protein sequence ID" value="OQR96295.1"/>
    <property type="molecule type" value="Genomic_DNA"/>
</dbReference>
<feature type="transmembrane region" description="Helical" evidence="1">
    <location>
        <begin position="365"/>
        <end position="383"/>
    </location>
</feature>
<dbReference type="InterPro" id="IPR002921">
    <property type="entry name" value="Fungal_lipase-type"/>
</dbReference>
<dbReference type="PANTHER" id="PTHR45856:SF11">
    <property type="entry name" value="FUNGAL LIPASE-LIKE DOMAIN-CONTAINING PROTEIN"/>
    <property type="match status" value="1"/>
</dbReference>
<evidence type="ECO:0000313" key="3">
    <source>
        <dbReference type="EMBL" id="OQR96295.1"/>
    </source>
</evidence>
<keyword evidence="4" id="KW-1185">Reference proteome</keyword>
<dbReference type="Proteomes" id="UP000243579">
    <property type="component" value="Unassembled WGS sequence"/>
</dbReference>
<evidence type="ECO:0000259" key="2">
    <source>
        <dbReference type="Pfam" id="PF01764"/>
    </source>
</evidence>
<keyword evidence="1" id="KW-0812">Transmembrane</keyword>
<dbReference type="SUPFAM" id="SSF53474">
    <property type="entry name" value="alpha/beta-Hydrolases"/>
    <property type="match status" value="1"/>
</dbReference>
<dbReference type="InterPro" id="IPR029058">
    <property type="entry name" value="AB_hydrolase_fold"/>
</dbReference>
<sequence>MADVPTLQAPVRSRFSRLIMSKVGDMDAPAERHEELVVLERTQDTWRAYRRLCQFRFGYLAFLVLMSIVIFSFALLMELFFAVFLPAAREDKDFILRSTVMLLTLPITLVLLSYTFEEALRLFADTLSGVEGSLPNFRLSLAVLIHAFRHKAQMPREPADLSNVDPYFGDNVELDVRDRPEDAKAGKDMDYSTYVLVDLICPVLFEVVTLVAFVVSGFATWSLTDAFTTYIRAGFYMLGFYLFLWIVAHFWTTRSKRMRYFVLTYRVHRERMQAEVQALRKDKWSAHFWLLDIGFRAKYCLGYTADEDLPEPAEAKPPGRLSRTIAVVKRKNPYRKLHPNIKIFLMLPCIFAGAFASIYSFNLGWPIMGAALLLLASALRARFPQIFGAYFFYFILAFVTLAFVFISSTAAIGTFVKGGSFDVRPPNASDPLHRPVSIALADKPGSFNIPVYPICYFEHQTLDVIDFVLMADAAYGSSAAVQDAMLHSRFDGTALGNWNVSARSDLEKDHQQWLEIDFPDVNTTVIAIRGTASAADALQDMHYWFGISMMQMANVFIPFLGQLPQDFVVSMLSLRFLNRIIPTPVYQKLLDRVQATRAAKPNVIVTGHSLGGAMAAVVGAKLHVPAVSFSGPGLLYSRGRFEIDNERDIRDYVLTVKPRGDVVPRVDRLGGLVQDIDCRRNNPKACHSTETHACEFYLTCGDRRGRDWSRVCEEYRTLAKKLDAGDPRE</sequence>
<comment type="caution">
    <text evidence="3">The sequence shown here is derived from an EMBL/GenBank/DDBJ whole genome shotgun (WGS) entry which is preliminary data.</text>
</comment>
<evidence type="ECO:0000313" key="4">
    <source>
        <dbReference type="Proteomes" id="UP000243579"/>
    </source>
</evidence>
<proteinExistence type="predicted"/>
<keyword evidence="1" id="KW-1133">Transmembrane helix</keyword>
<dbReference type="AlphaFoldDB" id="A0A1V9ZE55"/>
<feature type="transmembrane region" description="Helical" evidence="1">
    <location>
        <begin position="194"/>
        <end position="221"/>
    </location>
</feature>
<dbReference type="Pfam" id="PF01764">
    <property type="entry name" value="Lipase_3"/>
    <property type="match status" value="1"/>
</dbReference>
<feature type="transmembrane region" description="Helical" evidence="1">
    <location>
        <begin position="94"/>
        <end position="114"/>
    </location>
</feature>
<dbReference type="PANTHER" id="PTHR45856">
    <property type="entry name" value="ALPHA/BETA-HYDROLASES SUPERFAMILY PROTEIN"/>
    <property type="match status" value="1"/>
</dbReference>
<feature type="transmembrane region" description="Helical" evidence="1">
    <location>
        <begin position="233"/>
        <end position="251"/>
    </location>
</feature>